<dbReference type="Pfam" id="PF00072">
    <property type="entry name" value="Response_reg"/>
    <property type="match status" value="1"/>
</dbReference>
<dbReference type="EMBL" id="JRYO01000177">
    <property type="protein sequence ID" value="KHE91784.1"/>
    <property type="molecule type" value="Genomic_DNA"/>
</dbReference>
<dbReference type="PANTHER" id="PTHR44591">
    <property type="entry name" value="STRESS RESPONSE REGULATOR PROTEIN 1"/>
    <property type="match status" value="1"/>
</dbReference>
<evidence type="ECO:0000313" key="5">
    <source>
        <dbReference type="Proteomes" id="UP000030652"/>
    </source>
</evidence>
<comment type="caution">
    <text evidence="4">The sequence shown here is derived from an EMBL/GenBank/DDBJ whole genome shotgun (WGS) entry which is preliminary data.</text>
</comment>
<evidence type="ECO:0000256" key="2">
    <source>
        <dbReference type="PROSITE-ProRule" id="PRU00169"/>
    </source>
</evidence>
<feature type="domain" description="Response regulatory" evidence="3">
    <location>
        <begin position="5"/>
        <end position="133"/>
    </location>
</feature>
<accession>A0A0B0EGT0</accession>
<dbReference type="SMART" id="SM00448">
    <property type="entry name" value="REC"/>
    <property type="match status" value="1"/>
</dbReference>
<protein>
    <submittedName>
        <fullName evidence="4">Two-component response regulator</fullName>
    </submittedName>
</protein>
<dbReference type="PROSITE" id="PS50110">
    <property type="entry name" value="RESPONSE_REGULATORY"/>
    <property type="match status" value="1"/>
</dbReference>
<dbReference type="eggNOG" id="COG0745">
    <property type="taxonomic scope" value="Bacteria"/>
</dbReference>
<dbReference type="GO" id="GO:0000160">
    <property type="term" value="P:phosphorelay signal transduction system"/>
    <property type="evidence" value="ECO:0007669"/>
    <property type="project" value="InterPro"/>
</dbReference>
<gene>
    <name evidence="4" type="ORF">SCABRO_02485</name>
</gene>
<dbReference type="Proteomes" id="UP000030652">
    <property type="component" value="Unassembled WGS sequence"/>
</dbReference>
<evidence type="ECO:0000313" key="4">
    <source>
        <dbReference type="EMBL" id="KHE91784.1"/>
    </source>
</evidence>
<dbReference type="InterPro" id="IPR050595">
    <property type="entry name" value="Bact_response_regulator"/>
</dbReference>
<dbReference type="PANTHER" id="PTHR44591:SF3">
    <property type="entry name" value="RESPONSE REGULATORY DOMAIN-CONTAINING PROTEIN"/>
    <property type="match status" value="1"/>
</dbReference>
<name>A0A0B0EGT0_9BACT</name>
<keyword evidence="1 2" id="KW-0597">Phosphoprotein</keyword>
<evidence type="ECO:0000256" key="1">
    <source>
        <dbReference type="ARBA" id="ARBA00022553"/>
    </source>
</evidence>
<dbReference type="InterPro" id="IPR001789">
    <property type="entry name" value="Sig_transdc_resp-reg_receiver"/>
</dbReference>
<dbReference type="AlphaFoldDB" id="A0A0B0EGT0"/>
<proteinExistence type="predicted"/>
<organism evidence="4 5">
    <name type="scientific">Candidatus Scalindua brodae</name>
    <dbReference type="NCBI Taxonomy" id="237368"/>
    <lineage>
        <taxon>Bacteria</taxon>
        <taxon>Pseudomonadati</taxon>
        <taxon>Planctomycetota</taxon>
        <taxon>Candidatus Brocadiia</taxon>
        <taxon>Candidatus Brocadiales</taxon>
        <taxon>Candidatus Scalinduaceae</taxon>
        <taxon>Candidatus Scalindua</taxon>
    </lineage>
</organism>
<reference evidence="4 5" key="1">
    <citation type="submission" date="2014-10" db="EMBL/GenBank/DDBJ databases">
        <title>Draft genome of anammox bacterium scalindua brodae, obtained using differential coverage binning of sequence data from two enrichment reactors.</title>
        <authorList>
            <person name="Speth D.R."/>
            <person name="Russ L."/>
            <person name="Kartal B."/>
            <person name="Op den Camp H.J."/>
            <person name="Dutilh B.E."/>
            <person name="Jetten M.S."/>
        </authorList>
    </citation>
    <scope>NUCLEOTIDE SEQUENCE [LARGE SCALE GENOMIC DNA]</scope>
    <source>
        <strain evidence="4">RU1</strain>
    </source>
</reference>
<evidence type="ECO:0000259" key="3">
    <source>
        <dbReference type="PROSITE" id="PS50110"/>
    </source>
</evidence>
<feature type="modified residue" description="4-aspartylphosphate" evidence="2">
    <location>
        <position position="54"/>
    </location>
</feature>
<sequence>MTNQKILIIDDDPDIVEAMRMPLEANSYHVITAGNGEEGLQRAKEEIPDLIILDVMMETDTAGFHVAYELRSEEPDSEYKDCRNIPILMITAISQKKGMNFSPEKDDTFLPVDGFIEKPVQPKDLLEKTAELLAKKE</sequence>
<dbReference type="Gene3D" id="3.40.50.2300">
    <property type="match status" value="1"/>
</dbReference>
<dbReference type="InterPro" id="IPR011006">
    <property type="entry name" value="CheY-like_superfamily"/>
</dbReference>
<dbReference type="SUPFAM" id="SSF52172">
    <property type="entry name" value="CheY-like"/>
    <property type="match status" value="1"/>
</dbReference>